<dbReference type="PANTHER" id="PTHR24421:SF10">
    <property type="entry name" value="NITRATE_NITRITE SENSOR PROTEIN NARQ"/>
    <property type="match status" value="1"/>
</dbReference>
<dbReference type="GO" id="GO:0005524">
    <property type="term" value="F:ATP binding"/>
    <property type="evidence" value="ECO:0007669"/>
    <property type="project" value="UniProtKB-KW"/>
</dbReference>
<name>A0A841FDF6_9ACTN</name>
<accession>A0A841FDF6</accession>
<keyword evidence="4" id="KW-0808">Transferase</keyword>
<dbReference type="SUPFAM" id="SSF55874">
    <property type="entry name" value="ATPase domain of HSP90 chaperone/DNA topoisomerase II/histidine kinase"/>
    <property type="match status" value="1"/>
</dbReference>
<dbReference type="InterPro" id="IPR050482">
    <property type="entry name" value="Sensor_HK_TwoCompSys"/>
</dbReference>
<feature type="transmembrane region" description="Helical" evidence="10">
    <location>
        <begin position="143"/>
        <end position="165"/>
    </location>
</feature>
<dbReference type="GO" id="GO:0016020">
    <property type="term" value="C:membrane"/>
    <property type="evidence" value="ECO:0007669"/>
    <property type="project" value="InterPro"/>
</dbReference>
<dbReference type="RefSeq" id="WP_184787185.1">
    <property type="nucleotide sequence ID" value="NZ_BONT01000045.1"/>
</dbReference>
<feature type="transmembrane region" description="Helical" evidence="10">
    <location>
        <begin position="84"/>
        <end position="110"/>
    </location>
</feature>
<feature type="domain" description="Signal transduction histidine kinase subgroup 3 dimerisation and phosphoacceptor" evidence="11">
    <location>
        <begin position="198"/>
        <end position="263"/>
    </location>
</feature>
<dbReference type="GO" id="GO:0046983">
    <property type="term" value="F:protein dimerization activity"/>
    <property type="evidence" value="ECO:0007669"/>
    <property type="project" value="InterPro"/>
</dbReference>
<feature type="region of interest" description="Disordered" evidence="9">
    <location>
        <begin position="1"/>
        <end position="24"/>
    </location>
</feature>
<evidence type="ECO:0000256" key="3">
    <source>
        <dbReference type="ARBA" id="ARBA00022553"/>
    </source>
</evidence>
<evidence type="ECO:0000256" key="4">
    <source>
        <dbReference type="ARBA" id="ARBA00022679"/>
    </source>
</evidence>
<proteinExistence type="predicted"/>
<evidence type="ECO:0000313" key="13">
    <source>
        <dbReference type="Proteomes" id="UP000548476"/>
    </source>
</evidence>
<keyword evidence="8" id="KW-0902">Two-component regulatory system</keyword>
<dbReference type="Proteomes" id="UP000548476">
    <property type="component" value="Unassembled WGS sequence"/>
</dbReference>
<dbReference type="PANTHER" id="PTHR24421">
    <property type="entry name" value="NITRATE/NITRITE SENSOR PROTEIN NARX-RELATED"/>
    <property type="match status" value="1"/>
</dbReference>
<dbReference type="Pfam" id="PF07730">
    <property type="entry name" value="HisKA_3"/>
    <property type="match status" value="1"/>
</dbReference>
<evidence type="ECO:0000256" key="2">
    <source>
        <dbReference type="ARBA" id="ARBA00012438"/>
    </source>
</evidence>
<dbReference type="InterPro" id="IPR011712">
    <property type="entry name" value="Sig_transdc_His_kin_sub3_dim/P"/>
</dbReference>
<protein>
    <recommendedName>
        <fullName evidence="2">histidine kinase</fullName>
        <ecNumber evidence="2">2.7.13.3</ecNumber>
    </recommendedName>
</protein>
<dbReference type="GO" id="GO:0000155">
    <property type="term" value="F:phosphorelay sensor kinase activity"/>
    <property type="evidence" value="ECO:0007669"/>
    <property type="project" value="InterPro"/>
</dbReference>
<keyword evidence="6 12" id="KW-0418">Kinase</keyword>
<feature type="transmembrane region" description="Helical" evidence="10">
    <location>
        <begin position="59"/>
        <end position="78"/>
    </location>
</feature>
<evidence type="ECO:0000256" key="1">
    <source>
        <dbReference type="ARBA" id="ARBA00000085"/>
    </source>
</evidence>
<keyword evidence="5" id="KW-0547">Nucleotide-binding</keyword>
<keyword evidence="7" id="KW-0067">ATP-binding</keyword>
<dbReference type="InterPro" id="IPR036890">
    <property type="entry name" value="HATPase_C_sf"/>
</dbReference>
<keyword evidence="10" id="KW-0812">Transmembrane</keyword>
<reference evidence="12 13" key="1">
    <citation type="submission" date="2020-08" db="EMBL/GenBank/DDBJ databases">
        <title>Genomic Encyclopedia of Type Strains, Phase IV (KMG-IV): sequencing the most valuable type-strain genomes for metagenomic binning, comparative biology and taxonomic classification.</title>
        <authorList>
            <person name="Goeker M."/>
        </authorList>
    </citation>
    <scope>NUCLEOTIDE SEQUENCE [LARGE SCALE GENOMIC DNA]</scope>
    <source>
        <strain evidence="12 13">YIM 65646</strain>
    </source>
</reference>
<comment type="catalytic activity">
    <reaction evidence="1">
        <text>ATP + protein L-histidine = ADP + protein N-phospho-L-histidine.</text>
        <dbReference type="EC" id="2.7.13.3"/>
    </reaction>
</comment>
<dbReference type="EMBL" id="JACHGT010000004">
    <property type="protein sequence ID" value="MBB6034316.1"/>
    <property type="molecule type" value="Genomic_DNA"/>
</dbReference>
<dbReference type="EC" id="2.7.13.3" evidence="2"/>
<gene>
    <name evidence="12" type="ORF">HNR73_002166</name>
</gene>
<keyword evidence="3" id="KW-0597">Phosphoprotein</keyword>
<feature type="transmembrane region" description="Helical" evidence="10">
    <location>
        <begin position="117"/>
        <end position="137"/>
    </location>
</feature>
<keyword evidence="10" id="KW-1133">Transmembrane helix</keyword>
<sequence length="401" mass="42024">MTAAHHPWLAPPLDADGEGGPGPRTSRDWALDVGCLVVAAAVAVLALTGDLVSVPPAPGWAFAADAAGATAACAALWFRRGWPVPVGVVTVLASAVAPAAAIAAGVAMYTVALYRRFPLAAAVCALAVPAAAVRHLLRPVTFLPLTAWVLVNALAALTLLAWGMFARARRQLMLSLAERARRAEAEQRERAARVRRLERERIAREMHDVLAHRLSLLSLQAGALEYGSADAADSVSGAARVIRAGAHQALEDLRDVIVVLRDDHDEDAVTAQPRLTDVPTLVEESRSAGAEVRLDDRVIDAEAVPERAGRAVYQVVREALTNARKHAPGRPVAVVIDGSAGSGLTVEVRNPLPAPGAVTAIPGTGTGLVGLGERVLLAGGRLAHGPDDGDFRVHVWLPWPS</sequence>
<comment type="caution">
    <text evidence="12">The sequence shown here is derived from an EMBL/GenBank/DDBJ whole genome shotgun (WGS) entry which is preliminary data.</text>
</comment>
<evidence type="ECO:0000256" key="9">
    <source>
        <dbReference type="SAM" id="MobiDB-lite"/>
    </source>
</evidence>
<dbReference type="Gene3D" id="1.20.5.1930">
    <property type="match status" value="1"/>
</dbReference>
<dbReference type="AlphaFoldDB" id="A0A841FDF6"/>
<feature type="transmembrane region" description="Helical" evidence="10">
    <location>
        <begin position="29"/>
        <end position="47"/>
    </location>
</feature>
<evidence type="ECO:0000259" key="11">
    <source>
        <dbReference type="Pfam" id="PF07730"/>
    </source>
</evidence>
<evidence type="ECO:0000256" key="10">
    <source>
        <dbReference type="SAM" id="Phobius"/>
    </source>
</evidence>
<evidence type="ECO:0000313" key="12">
    <source>
        <dbReference type="EMBL" id="MBB6034316.1"/>
    </source>
</evidence>
<keyword evidence="13" id="KW-1185">Reference proteome</keyword>
<keyword evidence="10" id="KW-0472">Membrane</keyword>
<evidence type="ECO:0000256" key="7">
    <source>
        <dbReference type="ARBA" id="ARBA00022840"/>
    </source>
</evidence>
<evidence type="ECO:0000256" key="8">
    <source>
        <dbReference type="ARBA" id="ARBA00023012"/>
    </source>
</evidence>
<evidence type="ECO:0000256" key="5">
    <source>
        <dbReference type="ARBA" id="ARBA00022741"/>
    </source>
</evidence>
<evidence type="ECO:0000256" key="6">
    <source>
        <dbReference type="ARBA" id="ARBA00022777"/>
    </source>
</evidence>
<dbReference type="Gene3D" id="3.30.565.10">
    <property type="entry name" value="Histidine kinase-like ATPase, C-terminal domain"/>
    <property type="match status" value="1"/>
</dbReference>
<organism evidence="12 13">
    <name type="scientific">Phytomonospora endophytica</name>
    <dbReference type="NCBI Taxonomy" id="714109"/>
    <lineage>
        <taxon>Bacteria</taxon>
        <taxon>Bacillati</taxon>
        <taxon>Actinomycetota</taxon>
        <taxon>Actinomycetes</taxon>
        <taxon>Micromonosporales</taxon>
        <taxon>Micromonosporaceae</taxon>
        <taxon>Phytomonospora</taxon>
    </lineage>
</organism>